<evidence type="ECO:0000313" key="2">
    <source>
        <dbReference type="Proteomes" id="UP000186922"/>
    </source>
</evidence>
<organism evidence="1 2">
    <name type="scientific">Ramazzottius varieornatus</name>
    <name type="common">Water bear</name>
    <name type="synonym">Tardigrade</name>
    <dbReference type="NCBI Taxonomy" id="947166"/>
    <lineage>
        <taxon>Eukaryota</taxon>
        <taxon>Metazoa</taxon>
        <taxon>Ecdysozoa</taxon>
        <taxon>Tardigrada</taxon>
        <taxon>Eutardigrada</taxon>
        <taxon>Parachela</taxon>
        <taxon>Hypsibioidea</taxon>
        <taxon>Ramazzottiidae</taxon>
        <taxon>Ramazzottius</taxon>
    </lineage>
</organism>
<protein>
    <submittedName>
        <fullName evidence="1">Uncharacterized protein</fullName>
    </submittedName>
</protein>
<dbReference type="AlphaFoldDB" id="A0A1D1VQN0"/>
<accession>A0A1D1VQN0</accession>
<comment type="caution">
    <text evidence="1">The sequence shown here is derived from an EMBL/GenBank/DDBJ whole genome shotgun (WGS) entry which is preliminary data.</text>
</comment>
<dbReference type="Proteomes" id="UP000186922">
    <property type="component" value="Unassembled WGS sequence"/>
</dbReference>
<sequence>MPSVEKVDATDGIDAESSKSISMVVTMIRQAFPAKDTRWTEQQGCCEGGDAALPKLVRMYLVTRKL</sequence>
<dbReference type="EMBL" id="BDGG01000010">
    <property type="protein sequence ID" value="GAV03872.1"/>
    <property type="molecule type" value="Genomic_DNA"/>
</dbReference>
<reference evidence="1 2" key="1">
    <citation type="journal article" date="2016" name="Nat. Commun.">
        <title>Extremotolerant tardigrade genome and improved radiotolerance of human cultured cells by tardigrade-unique protein.</title>
        <authorList>
            <person name="Hashimoto T."/>
            <person name="Horikawa D.D."/>
            <person name="Saito Y."/>
            <person name="Kuwahara H."/>
            <person name="Kozuka-Hata H."/>
            <person name="Shin-I T."/>
            <person name="Minakuchi Y."/>
            <person name="Ohishi K."/>
            <person name="Motoyama A."/>
            <person name="Aizu T."/>
            <person name="Enomoto A."/>
            <person name="Kondo K."/>
            <person name="Tanaka S."/>
            <person name="Hara Y."/>
            <person name="Koshikawa S."/>
            <person name="Sagara H."/>
            <person name="Miura T."/>
            <person name="Yokobori S."/>
            <person name="Miyagawa K."/>
            <person name="Suzuki Y."/>
            <person name="Kubo T."/>
            <person name="Oyama M."/>
            <person name="Kohara Y."/>
            <person name="Fujiyama A."/>
            <person name="Arakawa K."/>
            <person name="Katayama T."/>
            <person name="Toyoda A."/>
            <person name="Kunieda T."/>
        </authorList>
    </citation>
    <scope>NUCLEOTIDE SEQUENCE [LARGE SCALE GENOMIC DNA]</scope>
    <source>
        <strain evidence="1 2">YOKOZUNA-1</strain>
    </source>
</reference>
<proteinExistence type="predicted"/>
<evidence type="ECO:0000313" key="1">
    <source>
        <dbReference type="EMBL" id="GAV03872.1"/>
    </source>
</evidence>
<name>A0A1D1VQN0_RAMVA</name>
<keyword evidence="2" id="KW-1185">Reference proteome</keyword>
<gene>
    <name evidence="1" type="primary">RvY_14241-1</name>
    <name evidence="1" type="synonym">RvY_14241.1</name>
    <name evidence="1" type="ORF">RvY_14241</name>
</gene>